<dbReference type="Gene3D" id="3.90.550.10">
    <property type="entry name" value="Spore Coat Polysaccharide Biosynthesis Protein SpsA, Chain A"/>
    <property type="match status" value="1"/>
</dbReference>
<dbReference type="STRING" id="83771.SAMN02910357_01902"/>
<proteinExistence type="inferred from homology"/>
<dbReference type="AlphaFoldDB" id="A0A1T4VNH1"/>
<dbReference type="PANTHER" id="PTHR43630:SF2">
    <property type="entry name" value="GLYCOSYLTRANSFERASE"/>
    <property type="match status" value="1"/>
</dbReference>
<gene>
    <name evidence="3" type="ORF">SAMN02745213_01827</name>
</gene>
<protein>
    <submittedName>
        <fullName evidence="3">Glycosyltransferase involved in cell wall bisynthesis</fullName>
    </submittedName>
</protein>
<dbReference type="SUPFAM" id="SSF53448">
    <property type="entry name" value="Nucleotide-diphospho-sugar transferases"/>
    <property type="match status" value="1"/>
</dbReference>
<dbReference type="InterPro" id="IPR029044">
    <property type="entry name" value="Nucleotide-diphossugar_trans"/>
</dbReference>
<dbReference type="Proteomes" id="UP000242432">
    <property type="component" value="Unassembled WGS sequence"/>
</dbReference>
<feature type="domain" description="Glycosyltransferase 2-like" evidence="2">
    <location>
        <begin position="16"/>
        <end position="121"/>
    </location>
</feature>
<dbReference type="PANTHER" id="PTHR43630">
    <property type="entry name" value="POLY-BETA-1,6-N-ACETYL-D-GLUCOSAMINE SYNTHASE"/>
    <property type="match status" value="1"/>
</dbReference>
<evidence type="ECO:0000313" key="3">
    <source>
        <dbReference type="EMBL" id="SKA66524.1"/>
    </source>
</evidence>
<name>A0A1T4VNH1_9GAMM</name>
<dbReference type="RefSeq" id="WP_200805042.1">
    <property type="nucleotide sequence ID" value="NZ_FUXX01000036.1"/>
</dbReference>
<comment type="similarity">
    <text evidence="1">Belongs to the glycosyltransferase 2 family. WaaE/KdtX subfamily.</text>
</comment>
<dbReference type="InterPro" id="IPR001173">
    <property type="entry name" value="Glyco_trans_2-like"/>
</dbReference>
<dbReference type="GO" id="GO:0016740">
    <property type="term" value="F:transferase activity"/>
    <property type="evidence" value="ECO:0007669"/>
    <property type="project" value="UniProtKB-KW"/>
</dbReference>
<keyword evidence="4" id="KW-1185">Reference proteome</keyword>
<dbReference type="CDD" id="cd02511">
    <property type="entry name" value="Beta4Glucosyltransferase"/>
    <property type="match status" value="1"/>
</dbReference>
<evidence type="ECO:0000256" key="1">
    <source>
        <dbReference type="ARBA" id="ARBA00038494"/>
    </source>
</evidence>
<organism evidence="3 4">
    <name type="scientific">Succinivibrio dextrinosolvens DSM 3072</name>
    <dbReference type="NCBI Taxonomy" id="1123324"/>
    <lineage>
        <taxon>Bacteria</taxon>
        <taxon>Pseudomonadati</taxon>
        <taxon>Pseudomonadota</taxon>
        <taxon>Gammaproteobacteria</taxon>
        <taxon>Aeromonadales</taxon>
        <taxon>Succinivibrionaceae</taxon>
        <taxon>Succinivibrio</taxon>
    </lineage>
</organism>
<dbReference type="Pfam" id="PF00535">
    <property type="entry name" value="Glycos_transf_2"/>
    <property type="match status" value="1"/>
</dbReference>
<reference evidence="4" key="1">
    <citation type="submission" date="2017-02" db="EMBL/GenBank/DDBJ databases">
        <authorList>
            <person name="Varghese N."/>
            <person name="Submissions S."/>
        </authorList>
    </citation>
    <scope>NUCLEOTIDE SEQUENCE [LARGE SCALE GENOMIC DNA]</scope>
    <source>
        <strain evidence="4">DSM 3072</strain>
    </source>
</reference>
<dbReference type="EMBL" id="FUXX01000036">
    <property type="protein sequence ID" value="SKA66524.1"/>
    <property type="molecule type" value="Genomic_DNA"/>
</dbReference>
<keyword evidence="3" id="KW-0808">Transferase</keyword>
<evidence type="ECO:0000259" key="2">
    <source>
        <dbReference type="Pfam" id="PF00535"/>
    </source>
</evidence>
<accession>A0A1T4VNH1</accession>
<sequence length="262" mass="30842">MHCHTFPHNMNKLPLSVIILTHNEEDNIRDCIESALFADEILVLNNDSHDKTVEIAQSLGARVIERDLNNDFSAQRNFGIENAKHDWIFMLDADERITEELAHDIKICVEVNKDICYQVSRENHFMQGKVLHGVLRPDNVERLFKKEGSFYEGIIHERLHSPYPKQKLKGRLIHYPYKTWEIHLDKTNRYSTLLAQKYHDKGKTCGFASIMFKPLWAFIKMYIIHGGFLDGKLGFEFCVAHYFYTMEKYLKLYSLNKYKGRI</sequence>
<evidence type="ECO:0000313" key="4">
    <source>
        <dbReference type="Proteomes" id="UP000242432"/>
    </source>
</evidence>